<dbReference type="Proteomes" id="UP000001073">
    <property type="component" value="Chromosome 17"/>
</dbReference>
<feature type="compositionally biased region" description="Basic and acidic residues" evidence="12">
    <location>
        <begin position="292"/>
        <end position="305"/>
    </location>
</feature>
<dbReference type="EMBL" id="ADFV01102092">
    <property type="status" value="NOT_ANNOTATED_CDS"/>
    <property type="molecule type" value="Genomic_DNA"/>
</dbReference>
<evidence type="ECO:0000256" key="5">
    <source>
        <dbReference type="ARBA" id="ARBA00023212"/>
    </source>
</evidence>
<dbReference type="InterPro" id="IPR049733">
    <property type="entry name" value="CCDC61_N"/>
</dbReference>
<keyword evidence="14" id="KW-1185">Reference proteome</keyword>
<dbReference type="GO" id="GO:0034451">
    <property type="term" value="C:centriolar satellite"/>
    <property type="evidence" value="ECO:0007669"/>
    <property type="project" value="UniProtKB-SubCell"/>
</dbReference>
<evidence type="ECO:0000313" key="13">
    <source>
        <dbReference type="Ensembl" id="ENSNLEP00000002917.3"/>
    </source>
</evidence>
<dbReference type="HOGENOM" id="CLU_038746_1_0_1"/>
<keyword evidence="4 11" id="KW-0175">Coiled coil</keyword>
<reference evidence="13 14" key="1">
    <citation type="submission" date="2012-10" db="EMBL/GenBank/DDBJ databases">
        <authorList>
            <consortium name="Gibbon Genome Sequencing Consortium"/>
        </authorList>
    </citation>
    <scope>NUCLEOTIDE SEQUENCE [LARGE SCALE GENOMIC DNA]</scope>
</reference>
<organism evidence="13 14">
    <name type="scientific">Nomascus leucogenys</name>
    <name type="common">Northern white-cheeked gibbon</name>
    <name type="synonym">Hylobates leucogenys</name>
    <dbReference type="NCBI Taxonomy" id="61853"/>
    <lineage>
        <taxon>Eukaryota</taxon>
        <taxon>Metazoa</taxon>
        <taxon>Chordata</taxon>
        <taxon>Craniata</taxon>
        <taxon>Vertebrata</taxon>
        <taxon>Euteleostomi</taxon>
        <taxon>Mammalia</taxon>
        <taxon>Eutheria</taxon>
        <taxon>Euarchontoglires</taxon>
        <taxon>Primates</taxon>
        <taxon>Haplorrhini</taxon>
        <taxon>Catarrhini</taxon>
        <taxon>Hylobatidae</taxon>
        <taxon>Nomascus</taxon>
    </lineage>
</organism>
<dbReference type="EMBL" id="ADFV01102095">
    <property type="status" value="NOT_ANNOTATED_CDS"/>
    <property type="molecule type" value="Genomic_DNA"/>
</dbReference>
<evidence type="ECO:0000256" key="11">
    <source>
        <dbReference type="SAM" id="Coils"/>
    </source>
</evidence>
<dbReference type="GO" id="GO:0036064">
    <property type="term" value="C:ciliary basal body"/>
    <property type="evidence" value="ECO:0007669"/>
    <property type="project" value="TreeGrafter"/>
</dbReference>
<evidence type="ECO:0000256" key="12">
    <source>
        <dbReference type="SAM" id="MobiDB-lite"/>
    </source>
</evidence>
<keyword evidence="6" id="KW-0966">Cell projection</keyword>
<dbReference type="PANTHER" id="PTHR22691:SF1">
    <property type="entry name" value="CENTROSOMAL PROTEIN CCDC61"/>
    <property type="match status" value="1"/>
</dbReference>
<gene>
    <name evidence="13" type="primary">CCDC61</name>
</gene>
<dbReference type="Ensembl" id="ENSNLET00000003066.3">
    <property type="protein sequence ID" value="ENSNLEP00000002917.3"/>
    <property type="gene ID" value="ENSNLEG00000002402.3"/>
</dbReference>
<dbReference type="EMBL" id="ADFV01102094">
    <property type="status" value="NOT_ANNOTATED_CDS"/>
    <property type="molecule type" value="Genomic_DNA"/>
</dbReference>
<evidence type="ECO:0000256" key="2">
    <source>
        <dbReference type="ARBA" id="ARBA00004607"/>
    </source>
</evidence>
<dbReference type="EMBL" id="ADFV01102096">
    <property type="status" value="NOT_ANNOTATED_CDS"/>
    <property type="molecule type" value="Genomic_DNA"/>
</dbReference>
<dbReference type="eggNOG" id="ENOG502QRAS">
    <property type="taxonomic scope" value="Eukaryota"/>
</dbReference>
<feature type="compositionally biased region" description="Low complexity" evidence="12">
    <location>
        <begin position="406"/>
        <end position="424"/>
    </location>
</feature>
<comment type="subcellular location">
    <subcellularLocation>
        <location evidence="1">Cytoplasm</location>
        <location evidence="1">Cytoskeleton</location>
        <location evidence="1">Cilium basal body</location>
    </subcellularLocation>
    <subcellularLocation>
        <location evidence="2">Cytoplasm</location>
        <location evidence="2">Cytoskeleton</location>
        <location evidence="2">Microtubule organizing center</location>
        <location evidence="2">Centrosome</location>
        <location evidence="2">Centriolar satellite</location>
    </subcellularLocation>
</comment>
<protein>
    <recommendedName>
        <fullName evidence="8">Centrosomal protein CCDC61</fullName>
    </recommendedName>
    <alternativeName>
        <fullName evidence="9">Coiled-coil domain-containing protein 61</fullName>
    </alternativeName>
    <alternativeName>
        <fullName evidence="10">VFL3 homolog</fullName>
    </alternativeName>
</protein>
<evidence type="ECO:0000256" key="6">
    <source>
        <dbReference type="ARBA" id="ARBA00023273"/>
    </source>
</evidence>
<evidence type="ECO:0000256" key="4">
    <source>
        <dbReference type="ARBA" id="ARBA00023054"/>
    </source>
</evidence>
<dbReference type="CDD" id="cd22284">
    <property type="entry name" value="HD_CCDC61_N"/>
    <property type="match status" value="1"/>
</dbReference>
<evidence type="ECO:0000256" key="7">
    <source>
        <dbReference type="ARBA" id="ARBA00038217"/>
    </source>
</evidence>
<accession>G1QPQ1</accession>
<evidence type="ECO:0000256" key="8">
    <source>
        <dbReference type="ARBA" id="ARBA00040683"/>
    </source>
</evidence>
<dbReference type="PANTHER" id="PTHR22691">
    <property type="entry name" value="YEAST SPT2-RELATED"/>
    <property type="match status" value="1"/>
</dbReference>
<keyword evidence="5" id="KW-0206">Cytoskeleton</keyword>
<comment type="similarity">
    <text evidence="7">Belongs to the CCDC61 family.</text>
</comment>
<name>G1QPQ1_NOMLE</name>
<dbReference type="EMBL" id="ADFV01102093">
    <property type="status" value="NOT_ANNOTATED_CDS"/>
    <property type="molecule type" value="Genomic_DNA"/>
</dbReference>
<reference evidence="13" key="3">
    <citation type="submission" date="2025-09" db="UniProtKB">
        <authorList>
            <consortium name="Ensembl"/>
        </authorList>
    </citation>
    <scope>IDENTIFICATION</scope>
</reference>
<feature type="region of interest" description="Disordered" evidence="12">
    <location>
        <begin position="275"/>
        <end position="424"/>
    </location>
</feature>
<evidence type="ECO:0000313" key="14">
    <source>
        <dbReference type="Proteomes" id="UP000001073"/>
    </source>
</evidence>
<evidence type="ECO:0000256" key="9">
    <source>
        <dbReference type="ARBA" id="ARBA00041518"/>
    </source>
</evidence>
<evidence type="ECO:0000256" key="3">
    <source>
        <dbReference type="ARBA" id="ARBA00022490"/>
    </source>
</evidence>
<dbReference type="GeneTree" id="ENSGT00940000154133"/>
<evidence type="ECO:0000256" key="10">
    <source>
        <dbReference type="ARBA" id="ARBA00042326"/>
    </source>
</evidence>
<sequence>MDQPAGLQVDYVFRGVEHAVRVMVSGQVLELEVEDRMTADQWRGEFDAGFIEDLTHKTGNFKQFNIFCHMLESALTQSSESVTLDLLTYTDLESLRNRKMGGRPGSLAPRSAQLNSKRYLILIYSVEFDRIHYPLPLPYQGKPDPVVLQGIIRSLKEELGRLQGLDGQNPRDTRENEIWHLRQVSRLASEKRELEAQLGRSREEALAGRAARQEVEALRGLVRGLELELRQERGLGQRVAGRRGQDCRRLAKELEEAKASERSLRARLKTLTSELALYKRGRRTPPVQPPPAREDRASSSRERSTSRGRGAARSSSRESGRGSRGRGRPALPSPSPTGGRALRFDPTAFVKAKERKQREIQMKSQQRNRLGSGGSGDGPSVSWSRQTRPPAAVTGRGDAPNRSRNRSSSVDSFRSRCSSASSCSDLEDFSESLSRGNRGTVGDPFSCLPHYQKSTPVEHSHHQKSLANSGGWVPIKEYSSDHQAADMAEIDARLKALQEYMNRLDMRS</sequence>
<feature type="coiled-coil region" evidence="11">
    <location>
        <begin position="247"/>
        <end position="274"/>
    </location>
</feature>
<keyword evidence="3" id="KW-0963">Cytoplasm</keyword>
<proteinExistence type="inferred from homology"/>
<dbReference type="AlphaFoldDB" id="G1QPQ1"/>
<evidence type="ECO:0000256" key="1">
    <source>
        <dbReference type="ARBA" id="ARBA00004120"/>
    </source>
</evidence>
<reference evidence="13" key="2">
    <citation type="submission" date="2025-08" db="UniProtKB">
        <authorList>
            <consortium name="Ensembl"/>
        </authorList>
    </citation>
    <scope>IDENTIFICATION</scope>
</reference>